<dbReference type="Gene3D" id="1.20.120.1770">
    <property type="match status" value="1"/>
</dbReference>
<keyword evidence="11" id="KW-1185">Reference proteome</keyword>
<accession>A0A0N4XC62</accession>
<feature type="chain" id="PRO_5043124468" evidence="8">
    <location>
        <begin position="19"/>
        <end position="299"/>
    </location>
</feature>
<evidence type="ECO:0000313" key="11">
    <source>
        <dbReference type="Proteomes" id="UP000271162"/>
    </source>
</evidence>
<dbReference type="InterPro" id="IPR006593">
    <property type="entry name" value="Cyt_b561/ferric_Rdtase_TM"/>
</dbReference>
<dbReference type="PANTHER" id="PTHR46902:SF1">
    <property type="entry name" value="DOMON DOMAIN-CONTAINING PROTEIN FRRS1L"/>
    <property type="match status" value="1"/>
</dbReference>
<evidence type="ECO:0000313" key="10">
    <source>
        <dbReference type="EMBL" id="VDL61797.1"/>
    </source>
</evidence>
<evidence type="ECO:0000256" key="7">
    <source>
        <dbReference type="SAM" id="Phobius"/>
    </source>
</evidence>
<proteinExistence type="predicted"/>
<keyword evidence="2" id="KW-0813">Transport</keyword>
<reference evidence="10 11" key="2">
    <citation type="submission" date="2018-11" db="EMBL/GenBank/DDBJ databases">
        <authorList>
            <consortium name="Pathogen Informatics"/>
        </authorList>
    </citation>
    <scope>NUCLEOTIDE SEQUENCE [LARGE SCALE GENOMIC DNA]</scope>
</reference>
<evidence type="ECO:0000259" key="9">
    <source>
        <dbReference type="PROSITE" id="PS50939"/>
    </source>
</evidence>
<organism evidence="12">
    <name type="scientific">Nippostrongylus brasiliensis</name>
    <name type="common">Rat hookworm</name>
    <dbReference type="NCBI Taxonomy" id="27835"/>
    <lineage>
        <taxon>Eukaryota</taxon>
        <taxon>Metazoa</taxon>
        <taxon>Ecdysozoa</taxon>
        <taxon>Nematoda</taxon>
        <taxon>Chromadorea</taxon>
        <taxon>Rhabditida</taxon>
        <taxon>Rhabditina</taxon>
        <taxon>Rhabditomorpha</taxon>
        <taxon>Strongyloidea</taxon>
        <taxon>Heligmosomidae</taxon>
        <taxon>Nippostrongylus</taxon>
    </lineage>
</organism>
<dbReference type="GO" id="GO:0099072">
    <property type="term" value="P:regulation of postsynaptic membrane neurotransmitter receptor levels"/>
    <property type="evidence" value="ECO:0007669"/>
    <property type="project" value="TreeGrafter"/>
</dbReference>
<evidence type="ECO:0000256" key="1">
    <source>
        <dbReference type="ARBA" id="ARBA00004370"/>
    </source>
</evidence>
<keyword evidence="5 7" id="KW-1133">Transmembrane helix</keyword>
<feature type="transmembrane region" description="Helical" evidence="7">
    <location>
        <begin position="202"/>
        <end position="229"/>
    </location>
</feature>
<gene>
    <name evidence="10" type="ORF">NBR_LOCUS19</name>
</gene>
<dbReference type="SMART" id="SM00665">
    <property type="entry name" value="B561"/>
    <property type="match status" value="1"/>
</dbReference>
<keyword evidence="6 7" id="KW-0472">Membrane</keyword>
<comment type="subcellular location">
    <subcellularLocation>
        <location evidence="1">Membrane</location>
    </subcellularLocation>
</comment>
<dbReference type="WBParaSite" id="NBR_0000001801-mRNA-1">
    <property type="protein sequence ID" value="NBR_0000001801-mRNA-1"/>
    <property type="gene ID" value="NBR_0000001801"/>
</dbReference>
<evidence type="ECO:0000256" key="5">
    <source>
        <dbReference type="ARBA" id="ARBA00022989"/>
    </source>
</evidence>
<sequence length="299" mass="33088">MKPRVLFLLFLILQLVAGHFDREACGKDKHCIFAPTGCEERNDCSQMFSYNLADDGWVDMEMFFTNGKPTDAYIAVGFSDDQEMGREPVTQCVFPSGGKPTVAFSYNVGKSNAPPTKEDDLGESEFAPPLNQTFHILLATGPAQNERAIGIHGLDPKTSSFPYIHKDQVNVMTTVKRAAAEPEEAPTTTTEAPSMTRQTKFWLVRVHGILMIFSWLVLIISAVLAARYLRDHFPSSAPCGLKWWFHIHRTLNVLSVPIILISTLLIFIAKEWTWKGPSAGKTSAENTSAGSIHSLVSIA</sequence>
<reference evidence="12" key="1">
    <citation type="submission" date="2017-02" db="UniProtKB">
        <authorList>
            <consortium name="WormBaseParasite"/>
        </authorList>
    </citation>
    <scope>IDENTIFICATION</scope>
</reference>
<dbReference type="GO" id="GO:1900449">
    <property type="term" value="P:regulation of glutamate receptor signaling pathway"/>
    <property type="evidence" value="ECO:0007669"/>
    <property type="project" value="InterPro"/>
</dbReference>
<feature type="signal peptide" evidence="8">
    <location>
        <begin position="1"/>
        <end position="18"/>
    </location>
</feature>
<evidence type="ECO:0000256" key="4">
    <source>
        <dbReference type="ARBA" id="ARBA00022982"/>
    </source>
</evidence>
<dbReference type="AlphaFoldDB" id="A0A0N4XC62"/>
<dbReference type="CDD" id="cd08760">
    <property type="entry name" value="Cyt_b561_FRRS1_like"/>
    <property type="match status" value="1"/>
</dbReference>
<dbReference type="PANTHER" id="PTHR46902">
    <property type="entry name" value="DOMON DOMAIN-CONTAINING PROTEIN FRRS1L"/>
    <property type="match status" value="1"/>
</dbReference>
<evidence type="ECO:0000313" key="12">
    <source>
        <dbReference type="WBParaSite" id="NBR_0000001801-mRNA-1"/>
    </source>
</evidence>
<keyword evidence="3 7" id="KW-0812">Transmembrane</keyword>
<dbReference type="Proteomes" id="UP000271162">
    <property type="component" value="Unassembled WGS sequence"/>
</dbReference>
<evidence type="ECO:0000256" key="2">
    <source>
        <dbReference type="ARBA" id="ARBA00022448"/>
    </source>
</evidence>
<name>A0A0N4XC62_NIPBR</name>
<evidence type="ECO:0000256" key="6">
    <source>
        <dbReference type="ARBA" id="ARBA00023136"/>
    </source>
</evidence>
<dbReference type="OMA" id="CEERNDC"/>
<evidence type="ECO:0000256" key="3">
    <source>
        <dbReference type="ARBA" id="ARBA00022692"/>
    </source>
</evidence>
<feature type="domain" description="Cytochrome b561" evidence="9">
    <location>
        <begin position="171"/>
        <end position="299"/>
    </location>
</feature>
<evidence type="ECO:0000256" key="8">
    <source>
        <dbReference type="SAM" id="SignalP"/>
    </source>
</evidence>
<keyword evidence="8" id="KW-0732">Signal</keyword>
<protein>
    <submittedName>
        <fullName evidence="12">Ferric-chelate reductase 1 (inferred by orthology to a human protein)</fullName>
    </submittedName>
</protein>
<keyword evidence="4" id="KW-0249">Electron transport</keyword>
<dbReference type="EMBL" id="UYSL01000003">
    <property type="protein sequence ID" value="VDL61797.1"/>
    <property type="molecule type" value="Genomic_DNA"/>
</dbReference>
<dbReference type="STRING" id="27835.A0A0N4XC62"/>
<dbReference type="PROSITE" id="PS50939">
    <property type="entry name" value="CYTOCHROME_B561"/>
    <property type="match status" value="1"/>
</dbReference>
<dbReference type="InterPro" id="IPR042789">
    <property type="entry name" value="FRRS1L"/>
</dbReference>
<dbReference type="GO" id="GO:0016020">
    <property type="term" value="C:membrane"/>
    <property type="evidence" value="ECO:0007669"/>
    <property type="project" value="UniProtKB-SubCell"/>
</dbReference>
<feature type="transmembrane region" description="Helical" evidence="7">
    <location>
        <begin position="250"/>
        <end position="269"/>
    </location>
</feature>